<keyword evidence="7 24" id="KW-0812">Transmembrane</keyword>
<dbReference type="FunFam" id="3.40.30.10:FF:000117">
    <property type="entry name" value="thioredoxin-related transmembrane protein 1"/>
    <property type="match status" value="1"/>
</dbReference>
<evidence type="ECO:0000256" key="13">
    <source>
        <dbReference type="ARBA" id="ARBA00023136"/>
    </source>
</evidence>
<evidence type="ECO:0000256" key="19">
    <source>
        <dbReference type="ARBA" id="ARBA00062962"/>
    </source>
</evidence>
<protein>
    <recommendedName>
        <fullName evidence="20">Thioredoxin-related transmembrane protein 1</fullName>
    </recommendedName>
    <alternativeName>
        <fullName evidence="22">Protein disulfide-isomerase TMX1</fullName>
    </alternativeName>
    <alternativeName>
        <fullName evidence="21">Thioredoxin domain-containing protein 1</fullName>
    </alternativeName>
</protein>
<evidence type="ECO:0000256" key="11">
    <source>
        <dbReference type="ARBA" id="ARBA00022989"/>
    </source>
</evidence>
<feature type="transmembrane region" description="Helical" evidence="24">
    <location>
        <begin position="190"/>
        <end position="210"/>
    </location>
</feature>
<evidence type="ECO:0000256" key="2">
    <source>
        <dbReference type="ARBA" id="ARBA00004583"/>
    </source>
</evidence>
<dbReference type="InterPro" id="IPR036249">
    <property type="entry name" value="Thioredoxin-like_sf"/>
</dbReference>
<evidence type="ECO:0000256" key="1">
    <source>
        <dbReference type="ARBA" id="ARBA00004115"/>
    </source>
</evidence>
<dbReference type="GO" id="GO:0031966">
    <property type="term" value="C:mitochondrial membrane"/>
    <property type="evidence" value="ECO:0007669"/>
    <property type="project" value="UniProtKB-SubCell"/>
</dbReference>
<comment type="subcellular location">
    <subcellularLocation>
        <location evidence="1">Endoplasmic reticulum membrane</location>
        <topology evidence="1">Single-pass type I membrane protein</topology>
    </subcellularLocation>
    <subcellularLocation>
        <location evidence="2">Mitochondrion membrane</location>
        <topology evidence="2">Single-pass type I membrane protein</topology>
    </subcellularLocation>
    <subcellularLocation>
        <location evidence="3">Secreted</location>
    </subcellularLocation>
</comment>
<proteinExistence type="predicted"/>
<dbReference type="CDD" id="cd02994">
    <property type="entry name" value="PDI_a_TMX"/>
    <property type="match status" value="1"/>
</dbReference>
<evidence type="ECO:0000256" key="24">
    <source>
        <dbReference type="SAM" id="Phobius"/>
    </source>
</evidence>
<evidence type="ECO:0000256" key="21">
    <source>
        <dbReference type="ARBA" id="ARBA00075863"/>
    </source>
</evidence>
<keyword evidence="17" id="KW-0676">Redox-active center</keyword>
<evidence type="ECO:0000256" key="17">
    <source>
        <dbReference type="ARBA" id="ARBA00023284"/>
    </source>
</evidence>
<evidence type="ECO:0000256" key="6">
    <source>
        <dbReference type="ARBA" id="ARBA00022553"/>
    </source>
</evidence>
<dbReference type="PANTHER" id="PTHR46107">
    <property type="entry name" value="DUMPY: SHORTER THAN WILD-TYPE"/>
    <property type="match status" value="1"/>
</dbReference>
<evidence type="ECO:0000259" key="26">
    <source>
        <dbReference type="PROSITE" id="PS51352"/>
    </source>
</evidence>
<keyword evidence="16" id="KW-0413">Isomerase</keyword>
<dbReference type="EMBL" id="GIBM01001151">
    <property type="protein sequence ID" value="NCE59659.1"/>
    <property type="molecule type" value="Transcribed_RNA"/>
</dbReference>
<keyword evidence="18" id="KW-0449">Lipoprotein</keyword>
<keyword evidence="4" id="KW-0813">Transport</keyword>
<evidence type="ECO:0000256" key="12">
    <source>
        <dbReference type="ARBA" id="ARBA00023128"/>
    </source>
</evidence>
<keyword evidence="11 24" id="KW-1133">Transmembrane helix</keyword>
<dbReference type="GO" id="GO:0090331">
    <property type="term" value="P:negative regulation of platelet aggregation"/>
    <property type="evidence" value="ECO:0007669"/>
    <property type="project" value="UniProtKB-ARBA"/>
</dbReference>
<evidence type="ECO:0000256" key="20">
    <source>
        <dbReference type="ARBA" id="ARBA00072260"/>
    </source>
</evidence>
<keyword evidence="15" id="KW-1015">Disulfide bond</keyword>
<dbReference type="GO" id="GO:0005576">
    <property type="term" value="C:extracellular region"/>
    <property type="evidence" value="ECO:0007669"/>
    <property type="project" value="UniProtKB-SubCell"/>
</dbReference>
<evidence type="ECO:0000256" key="22">
    <source>
        <dbReference type="ARBA" id="ARBA00076905"/>
    </source>
</evidence>
<feature type="chain" id="PRO_5025404148" description="Thioredoxin-related transmembrane protein 1" evidence="25">
    <location>
        <begin position="34"/>
        <end position="282"/>
    </location>
</feature>
<keyword evidence="8 25" id="KW-0732">Signal</keyword>
<evidence type="ECO:0000256" key="25">
    <source>
        <dbReference type="SAM" id="SignalP"/>
    </source>
</evidence>
<evidence type="ECO:0000256" key="7">
    <source>
        <dbReference type="ARBA" id="ARBA00022692"/>
    </source>
</evidence>
<dbReference type="GO" id="GO:0005789">
    <property type="term" value="C:endoplasmic reticulum membrane"/>
    <property type="evidence" value="ECO:0007669"/>
    <property type="project" value="UniProtKB-SubCell"/>
</dbReference>
<keyword evidence="10" id="KW-0249">Electron transport</keyword>
<evidence type="ECO:0000256" key="4">
    <source>
        <dbReference type="ARBA" id="ARBA00022448"/>
    </source>
</evidence>
<name>A0A6B2F6Q7_9SAUR</name>
<keyword evidence="6" id="KW-0597">Phosphoprotein</keyword>
<organism evidence="27">
    <name type="scientific">Bothriechis nubestris</name>
    <dbReference type="NCBI Taxonomy" id="1766655"/>
    <lineage>
        <taxon>Eukaryota</taxon>
        <taxon>Metazoa</taxon>
        <taxon>Chordata</taxon>
        <taxon>Craniata</taxon>
        <taxon>Vertebrata</taxon>
        <taxon>Euteleostomi</taxon>
        <taxon>Lepidosauria</taxon>
        <taxon>Squamata</taxon>
        <taxon>Bifurcata</taxon>
        <taxon>Unidentata</taxon>
        <taxon>Episquamata</taxon>
        <taxon>Toxicofera</taxon>
        <taxon>Serpentes</taxon>
        <taxon>Colubroidea</taxon>
        <taxon>Viperidae</taxon>
        <taxon>Crotalinae</taxon>
        <taxon>Bothriechis</taxon>
    </lineage>
</organism>
<feature type="signal peptide" evidence="25">
    <location>
        <begin position="1"/>
        <end position="33"/>
    </location>
</feature>
<dbReference type="PROSITE" id="PS00194">
    <property type="entry name" value="THIOREDOXIN_1"/>
    <property type="match status" value="1"/>
</dbReference>
<feature type="domain" description="Thioredoxin" evidence="26">
    <location>
        <begin position="21"/>
        <end position="139"/>
    </location>
</feature>
<dbReference type="GO" id="GO:0015036">
    <property type="term" value="F:disulfide oxidoreductase activity"/>
    <property type="evidence" value="ECO:0007669"/>
    <property type="project" value="TreeGrafter"/>
</dbReference>
<feature type="transmembrane region" description="Helical" evidence="24">
    <location>
        <begin position="148"/>
        <end position="169"/>
    </location>
</feature>
<evidence type="ECO:0000256" key="3">
    <source>
        <dbReference type="ARBA" id="ARBA00004613"/>
    </source>
</evidence>
<keyword evidence="13 24" id="KW-0472">Membrane</keyword>
<evidence type="ECO:0000256" key="15">
    <source>
        <dbReference type="ARBA" id="ARBA00023157"/>
    </source>
</evidence>
<comment type="subunit">
    <text evidence="19">Interacts with ATP2A2.</text>
</comment>
<evidence type="ECO:0000256" key="8">
    <source>
        <dbReference type="ARBA" id="ARBA00022729"/>
    </source>
</evidence>
<dbReference type="GO" id="GO:0003756">
    <property type="term" value="F:protein disulfide isomerase activity"/>
    <property type="evidence" value="ECO:0007669"/>
    <property type="project" value="UniProtKB-ARBA"/>
</dbReference>
<sequence length="282" mass="31664">MAVVIPLRAFSARSARIALASMLLLIAPGLALAGRNQVKVLTDGAWQELLQGEWMVEFYAPWCPACQNLQPEWESFAEWSEDLEVNIAKVDVTEQPGLSGRFVITALPTIYHCKDGEFRRYQGSRTKSDFINFISEQEWKSVEPISSWLGPSSFLMSSMSALFQLSMWIRQCHTYFTENLGIPHWGSYTIFAFITLFLGLLLGLIMVFLADCVCPSKKQRPHQHLHQRKLPESAQHLKKKSEGVDGVNLDGGMDRGDPGYPVPPPNPVRQRVAKPASEAEQS</sequence>
<keyword evidence="9" id="KW-0256">Endoplasmic reticulum</keyword>
<reference evidence="27" key="1">
    <citation type="submission" date="2019-11" db="EMBL/GenBank/DDBJ databases">
        <title>Trait differentiation and modular expression in palm-pitvipers.</title>
        <authorList>
            <person name="Mason A.J."/>
            <person name="Strickland J.L."/>
            <person name="Margres M.J."/>
            <person name="Rokyta D.R."/>
            <person name="Sasa M."/>
            <person name="Parkinson C.L."/>
        </authorList>
    </citation>
    <scope>NUCLEOTIDE SEQUENCE</scope>
</reference>
<feature type="region of interest" description="Disordered" evidence="23">
    <location>
        <begin position="221"/>
        <end position="282"/>
    </location>
</feature>
<dbReference type="InterPro" id="IPR013766">
    <property type="entry name" value="Thioredoxin_domain"/>
</dbReference>
<keyword evidence="5" id="KW-0964">Secreted</keyword>
<dbReference type="Pfam" id="PF00085">
    <property type="entry name" value="Thioredoxin"/>
    <property type="match status" value="1"/>
</dbReference>
<dbReference type="PANTHER" id="PTHR46107:SF2">
    <property type="entry name" value="THIOREDOXIN-RELATED TRANSMEMBRANE PROTEIN 1"/>
    <property type="match status" value="1"/>
</dbReference>
<evidence type="ECO:0000256" key="23">
    <source>
        <dbReference type="SAM" id="MobiDB-lite"/>
    </source>
</evidence>
<evidence type="ECO:0000256" key="16">
    <source>
        <dbReference type="ARBA" id="ARBA00023235"/>
    </source>
</evidence>
<dbReference type="AlphaFoldDB" id="A0A6B2F6Q7"/>
<dbReference type="InterPro" id="IPR052454">
    <property type="entry name" value="TMX_domain-containing"/>
</dbReference>
<evidence type="ECO:0000256" key="14">
    <source>
        <dbReference type="ARBA" id="ARBA00023139"/>
    </source>
</evidence>
<accession>A0A6B2F6Q7</accession>
<evidence type="ECO:0000313" key="27">
    <source>
        <dbReference type="EMBL" id="NCE59659.1"/>
    </source>
</evidence>
<evidence type="ECO:0000256" key="10">
    <source>
        <dbReference type="ARBA" id="ARBA00022982"/>
    </source>
</evidence>
<keyword evidence="12" id="KW-0496">Mitochondrion</keyword>
<dbReference type="InterPro" id="IPR017937">
    <property type="entry name" value="Thioredoxin_CS"/>
</dbReference>
<evidence type="ECO:0000256" key="5">
    <source>
        <dbReference type="ARBA" id="ARBA00022525"/>
    </source>
</evidence>
<evidence type="ECO:0000256" key="9">
    <source>
        <dbReference type="ARBA" id="ARBA00022824"/>
    </source>
</evidence>
<dbReference type="PROSITE" id="PS51352">
    <property type="entry name" value="THIOREDOXIN_2"/>
    <property type="match status" value="1"/>
</dbReference>
<dbReference type="Gene3D" id="3.40.30.10">
    <property type="entry name" value="Glutaredoxin"/>
    <property type="match status" value="1"/>
</dbReference>
<keyword evidence="14" id="KW-0564">Palmitate</keyword>
<dbReference type="SUPFAM" id="SSF52833">
    <property type="entry name" value="Thioredoxin-like"/>
    <property type="match status" value="1"/>
</dbReference>
<evidence type="ECO:0000256" key="18">
    <source>
        <dbReference type="ARBA" id="ARBA00023288"/>
    </source>
</evidence>